<evidence type="ECO:0000256" key="3">
    <source>
        <dbReference type="ARBA" id="ARBA00022679"/>
    </source>
</evidence>
<dbReference type="Pfam" id="PF00358">
    <property type="entry name" value="PTS_EIIA_1"/>
    <property type="match status" value="1"/>
</dbReference>
<dbReference type="InterPro" id="IPR011055">
    <property type="entry name" value="Dup_hybrid_motif"/>
</dbReference>
<evidence type="ECO:0000256" key="1">
    <source>
        <dbReference type="ARBA" id="ARBA00022448"/>
    </source>
</evidence>
<dbReference type="Gene3D" id="2.70.70.10">
    <property type="entry name" value="Glucose Permease (Domain IIA)"/>
    <property type="match status" value="1"/>
</dbReference>
<evidence type="ECO:0000313" key="6">
    <source>
        <dbReference type="Proteomes" id="UP001596171"/>
    </source>
</evidence>
<dbReference type="RefSeq" id="WP_137615978.1">
    <property type="nucleotide sequence ID" value="NZ_BJDI01000005.1"/>
</dbReference>
<accession>A0ABW1SMU1</accession>
<organism evidence="5 6">
    <name type="scientific">Lactiplantibacillus nangangensis</name>
    <dbReference type="NCBI Taxonomy" id="2559917"/>
    <lineage>
        <taxon>Bacteria</taxon>
        <taxon>Bacillati</taxon>
        <taxon>Bacillota</taxon>
        <taxon>Bacilli</taxon>
        <taxon>Lactobacillales</taxon>
        <taxon>Lactobacillaceae</taxon>
        <taxon>Lactiplantibacillus</taxon>
    </lineage>
</organism>
<dbReference type="Proteomes" id="UP001596171">
    <property type="component" value="Unassembled WGS sequence"/>
</dbReference>
<dbReference type="EMBL" id="JBHSSE010000028">
    <property type="protein sequence ID" value="MFC6202905.1"/>
    <property type="molecule type" value="Genomic_DNA"/>
</dbReference>
<dbReference type="SUPFAM" id="SSF51261">
    <property type="entry name" value="Duplicated hybrid motif"/>
    <property type="match status" value="1"/>
</dbReference>
<sequence length="188" mass="20346">MNNGVITTSSLVPVVAPVAGQHIRLTTVADTVFSCGLRSATDLLLPATDRLVAPAVGQVTTIAADQRRIGVRTVNGLETVIQFSVTLPEKFKTAIRLAVKVGDWVTTGQVIAVIKLRLARLNRQKTTVPSHVLHAFMRLQRLFFTATHRIVPEGNVDMKLSRDMAGNHWLAAIGPPTVPTTELTRVLG</sequence>
<comment type="caution">
    <text evidence="5">The sequence shown here is derived from an EMBL/GenBank/DDBJ whole genome shotgun (WGS) entry which is preliminary data.</text>
</comment>
<feature type="domain" description="PTS EIIA type-1" evidence="4">
    <location>
        <begin position="14"/>
        <end position="130"/>
    </location>
</feature>
<keyword evidence="2 5" id="KW-0762">Sugar transport</keyword>
<protein>
    <submittedName>
        <fullName evidence="5">PTS glucose transporter subunit IIA</fullName>
    </submittedName>
</protein>
<reference evidence="6" key="1">
    <citation type="journal article" date="2019" name="Int. J. Syst. Evol. Microbiol.">
        <title>The Global Catalogue of Microorganisms (GCM) 10K type strain sequencing project: providing services to taxonomists for standard genome sequencing and annotation.</title>
        <authorList>
            <consortium name="The Broad Institute Genomics Platform"/>
            <consortium name="The Broad Institute Genome Sequencing Center for Infectious Disease"/>
            <person name="Wu L."/>
            <person name="Ma J."/>
        </authorList>
    </citation>
    <scope>NUCLEOTIDE SEQUENCE [LARGE SCALE GENOMIC DNA]</scope>
    <source>
        <strain evidence="6">CCM 8930</strain>
    </source>
</reference>
<gene>
    <name evidence="5" type="ORF">ACFP1L_13615</name>
</gene>
<proteinExistence type="predicted"/>
<name>A0ABW1SMU1_9LACO</name>
<evidence type="ECO:0000313" key="5">
    <source>
        <dbReference type="EMBL" id="MFC6202905.1"/>
    </source>
</evidence>
<keyword evidence="1" id="KW-0813">Transport</keyword>
<evidence type="ECO:0000256" key="2">
    <source>
        <dbReference type="ARBA" id="ARBA00022597"/>
    </source>
</evidence>
<evidence type="ECO:0000259" key="4">
    <source>
        <dbReference type="Pfam" id="PF00358"/>
    </source>
</evidence>
<keyword evidence="6" id="KW-1185">Reference proteome</keyword>
<keyword evidence="3" id="KW-0808">Transferase</keyword>
<dbReference type="InterPro" id="IPR001127">
    <property type="entry name" value="PTS_EIIA_1_perm"/>
</dbReference>